<dbReference type="Pfam" id="PF01507">
    <property type="entry name" value="PAPS_reduct"/>
    <property type="match status" value="1"/>
</dbReference>
<dbReference type="SUPFAM" id="SSF52402">
    <property type="entry name" value="Adenine nucleotide alpha hydrolases-like"/>
    <property type="match status" value="1"/>
</dbReference>
<dbReference type="InterPro" id="IPR014729">
    <property type="entry name" value="Rossmann-like_a/b/a_fold"/>
</dbReference>
<proteinExistence type="predicted"/>
<gene>
    <name evidence="2" type="primary">g7981</name>
    <name evidence="2" type="ORF">VP750_LOCUS6857</name>
</gene>
<dbReference type="PANTHER" id="PTHR46509:SF2">
    <property type="entry name" value="PHOSPHOADENOSINE PHOSPHOSULFATE REDUCTASE"/>
    <property type="match status" value="1"/>
</dbReference>
<reference evidence="2 3" key="1">
    <citation type="submission" date="2024-06" db="EMBL/GenBank/DDBJ databases">
        <authorList>
            <person name="Kraege A."/>
            <person name="Thomma B."/>
        </authorList>
    </citation>
    <scope>NUCLEOTIDE SEQUENCE [LARGE SCALE GENOMIC DNA]</scope>
</reference>
<protein>
    <submittedName>
        <fullName evidence="2">G7981 protein</fullName>
    </submittedName>
</protein>
<evidence type="ECO:0000313" key="2">
    <source>
        <dbReference type="EMBL" id="CAL5225198.1"/>
    </source>
</evidence>
<dbReference type="InterPro" id="IPR002500">
    <property type="entry name" value="PAPS_reduct_dom"/>
</dbReference>
<sequence length="316" mass="35746">MQAVLGSAVSQKKCSCSYVLPETLHRPSLNAVVSSRPSALPHRACSRRLHAKSTRTPAVAAKVDIDAWIQESRESRWQWLEESALQALRNAVESFERPAFPCALIAGDVVILNLLDKLGYLSSGKVPIIFIDTFHLFSETHDLMHRLEEKYGFKAREFHAAGFANVAEYKKEHGSDLPIRDIDEYDRICKVEPFQRSLNELDVDVMINGRRRDHGFERAQLEVFEDGQPIKANPLAWWEFKDCMEYLERNGLERHPLHDQGYPSIGDVHSTVPVPQEKWYDYAGERSGRFQGLTNADGSVKTECGIHTVAEEVAAA</sequence>
<dbReference type="PANTHER" id="PTHR46509">
    <property type="entry name" value="PHOSPHOADENOSINE PHOSPHOSULFATE REDUCTASE"/>
    <property type="match status" value="1"/>
</dbReference>
<dbReference type="Proteomes" id="UP001497392">
    <property type="component" value="Unassembled WGS sequence"/>
</dbReference>
<evidence type="ECO:0000259" key="1">
    <source>
        <dbReference type="Pfam" id="PF01507"/>
    </source>
</evidence>
<dbReference type="Gene3D" id="3.40.50.620">
    <property type="entry name" value="HUPs"/>
    <property type="match status" value="1"/>
</dbReference>
<dbReference type="NCBIfam" id="NF002537">
    <property type="entry name" value="PRK02090.1"/>
    <property type="match status" value="1"/>
</dbReference>
<evidence type="ECO:0000313" key="3">
    <source>
        <dbReference type="Proteomes" id="UP001497392"/>
    </source>
</evidence>
<dbReference type="EMBL" id="CAXHTA020000012">
    <property type="protein sequence ID" value="CAL5225198.1"/>
    <property type="molecule type" value="Genomic_DNA"/>
</dbReference>
<organism evidence="2 3">
    <name type="scientific">Coccomyxa viridis</name>
    <dbReference type="NCBI Taxonomy" id="1274662"/>
    <lineage>
        <taxon>Eukaryota</taxon>
        <taxon>Viridiplantae</taxon>
        <taxon>Chlorophyta</taxon>
        <taxon>core chlorophytes</taxon>
        <taxon>Trebouxiophyceae</taxon>
        <taxon>Trebouxiophyceae incertae sedis</taxon>
        <taxon>Coccomyxaceae</taxon>
        <taxon>Coccomyxa</taxon>
    </lineage>
</organism>
<keyword evidence="3" id="KW-1185">Reference proteome</keyword>
<name>A0ABP1FZC3_9CHLO</name>
<comment type="caution">
    <text evidence="2">The sequence shown here is derived from an EMBL/GenBank/DDBJ whole genome shotgun (WGS) entry which is preliminary data.</text>
</comment>
<feature type="domain" description="Phosphoadenosine phosphosulphate reductase" evidence="1">
    <location>
        <begin position="108"/>
        <end position="273"/>
    </location>
</feature>
<accession>A0ABP1FZC3</accession>
<dbReference type="CDD" id="cd23945">
    <property type="entry name" value="PAPS_reductase"/>
    <property type="match status" value="1"/>
</dbReference>